<dbReference type="Proteomes" id="UP000184488">
    <property type="component" value="Unassembled WGS sequence"/>
</dbReference>
<proteinExistence type="predicted"/>
<dbReference type="RefSeq" id="WP_073311094.1">
    <property type="nucleotide sequence ID" value="NZ_FQZI01000003.1"/>
</dbReference>
<gene>
    <name evidence="2" type="ORF">SAMN05444363_2088</name>
</gene>
<accession>A0A1M6F1S2</accession>
<dbReference type="PROSITE" id="PS51257">
    <property type="entry name" value="PROKAR_LIPOPROTEIN"/>
    <property type="match status" value="1"/>
</dbReference>
<evidence type="ECO:0000313" key="2">
    <source>
        <dbReference type="EMBL" id="SHI91620.1"/>
    </source>
</evidence>
<organism evidence="2 3">
    <name type="scientific">Flavobacterium terrae</name>
    <dbReference type="NCBI Taxonomy" id="415425"/>
    <lineage>
        <taxon>Bacteria</taxon>
        <taxon>Pseudomonadati</taxon>
        <taxon>Bacteroidota</taxon>
        <taxon>Flavobacteriia</taxon>
        <taxon>Flavobacteriales</taxon>
        <taxon>Flavobacteriaceae</taxon>
        <taxon>Flavobacterium</taxon>
    </lineage>
</organism>
<keyword evidence="3" id="KW-1185">Reference proteome</keyword>
<sequence>MKNFATKIALVLSTAIFFLSCDKAEEEQLITTNKTESQKQQEVISQALAPCSTVYALVLSGSSGSPVPAGFASTIFKVDLCASPTAYNFVSQITVGGVLVRSVTGLCDMPGVPDFAWAVTGMNSNFPSKLLRVQISTGAASVVATTTVPLQDIENYGNTGLFVAIKEGTSQLMKVSVPGGVCSVFAPPGPTSQYNGLTVVGNKFHAISGTTNLICSPTLGDIFEYTTAGGPYVAKYSYKNLTANSNWTMKELGFHFDACCGKRWTVGSSSGRISHNTNITPCVLPNPTFLLNTTTTGQNYWYIYDFMAKI</sequence>
<feature type="signal peptide" evidence="1">
    <location>
        <begin position="1"/>
        <end position="24"/>
    </location>
</feature>
<protein>
    <submittedName>
        <fullName evidence="2">Uncharacterized protein</fullName>
    </submittedName>
</protein>
<evidence type="ECO:0000313" key="3">
    <source>
        <dbReference type="Proteomes" id="UP000184488"/>
    </source>
</evidence>
<dbReference type="AlphaFoldDB" id="A0A1M6F1S2"/>
<feature type="chain" id="PRO_5012635644" evidence="1">
    <location>
        <begin position="25"/>
        <end position="310"/>
    </location>
</feature>
<name>A0A1M6F1S2_9FLAO</name>
<evidence type="ECO:0000256" key="1">
    <source>
        <dbReference type="SAM" id="SignalP"/>
    </source>
</evidence>
<dbReference type="EMBL" id="FQZI01000003">
    <property type="protein sequence ID" value="SHI91620.1"/>
    <property type="molecule type" value="Genomic_DNA"/>
</dbReference>
<dbReference type="OrthoDB" id="1332146at2"/>
<reference evidence="3" key="1">
    <citation type="submission" date="2016-11" db="EMBL/GenBank/DDBJ databases">
        <authorList>
            <person name="Varghese N."/>
            <person name="Submissions S."/>
        </authorList>
    </citation>
    <scope>NUCLEOTIDE SEQUENCE [LARGE SCALE GENOMIC DNA]</scope>
    <source>
        <strain evidence="3">DSM 18829</strain>
    </source>
</reference>
<keyword evidence="1" id="KW-0732">Signal</keyword>